<comment type="caution">
    <text evidence="1">The sequence shown here is derived from an EMBL/GenBank/DDBJ whole genome shotgun (WGS) entry which is preliminary data.</text>
</comment>
<dbReference type="AlphaFoldDB" id="A0AAN6TDV6"/>
<name>A0AAN6TDV6_9PEZI</name>
<dbReference type="EMBL" id="MU853342">
    <property type="protein sequence ID" value="KAK4112578.1"/>
    <property type="molecule type" value="Genomic_DNA"/>
</dbReference>
<gene>
    <name evidence="1" type="ORF">N656DRAFT_100198</name>
</gene>
<dbReference type="RefSeq" id="XP_064670148.1">
    <property type="nucleotide sequence ID" value="XM_064808475.1"/>
</dbReference>
<reference evidence="1" key="2">
    <citation type="submission" date="2023-05" db="EMBL/GenBank/DDBJ databases">
        <authorList>
            <consortium name="Lawrence Berkeley National Laboratory"/>
            <person name="Steindorff A."/>
            <person name="Hensen N."/>
            <person name="Bonometti L."/>
            <person name="Westerberg I."/>
            <person name="Brannstrom I.O."/>
            <person name="Guillou S."/>
            <person name="Cros-Aarteil S."/>
            <person name="Calhoun S."/>
            <person name="Haridas S."/>
            <person name="Kuo A."/>
            <person name="Mondo S."/>
            <person name="Pangilinan J."/>
            <person name="Riley R."/>
            <person name="Labutti K."/>
            <person name="Andreopoulos B."/>
            <person name="Lipzen A."/>
            <person name="Chen C."/>
            <person name="Yanf M."/>
            <person name="Daum C."/>
            <person name="Ng V."/>
            <person name="Clum A."/>
            <person name="Ohm R."/>
            <person name="Martin F."/>
            <person name="Silar P."/>
            <person name="Natvig D."/>
            <person name="Lalanne C."/>
            <person name="Gautier V."/>
            <person name="Ament-Velasquez S.L."/>
            <person name="Kruys A."/>
            <person name="Hutchinson M.I."/>
            <person name="Powell A.J."/>
            <person name="Barry K."/>
            <person name="Miller A.N."/>
            <person name="Grigoriev I.V."/>
            <person name="Debuchy R."/>
            <person name="Gladieux P."/>
            <person name="Thoren M.H."/>
            <person name="Johannesson H."/>
        </authorList>
    </citation>
    <scope>NUCLEOTIDE SEQUENCE</scope>
    <source>
        <strain evidence="1">CBS 508.74</strain>
    </source>
</reference>
<accession>A0AAN6TDV6</accession>
<dbReference type="GeneID" id="89932598"/>
<evidence type="ECO:0000313" key="2">
    <source>
        <dbReference type="Proteomes" id="UP001302812"/>
    </source>
</evidence>
<keyword evidence="2" id="KW-1185">Reference proteome</keyword>
<organism evidence="1 2">
    <name type="scientific">Canariomyces notabilis</name>
    <dbReference type="NCBI Taxonomy" id="2074819"/>
    <lineage>
        <taxon>Eukaryota</taxon>
        <taxon>Fungi</taxon>
        <taxon>Dikarya</taxon>
        <taxon>Ascomycota</taxon>
        <taxon>Pezizomycotina</taxon>
        <taxon>Sordariomycetes</taxon>
        <taxon>Sordariomycetidae</taxon>
        <taxon>Sordariales</taxon>
        <taxon>Chaetomiaceae</taxon>
        <taxon>Canariomyces</taxon>
    </lineage>
</organism>
<dbReference type="Proteomes" id="UP001302812">
    <property type="component" value="Unassembled WGS sequence"/>
</dbReference>
<sequence>MHRPCFITSTTTNLERPHNLNVENSVRGRDHWAARMSRGSHTISAPGPGRLYPALQAAIVQGVASQPCGCPNANVPMSHRCLSDCVNAALCQLWALSLNSLSLGNASWSCRHPEVKGSSRVSIPAMVKPSLTACHHVALVSRRARSGQETAS</sequence>
<protein>
    <submittedName>
        <fullName evidence="1">Uncharacterized protein</fullName>
    </submittedName>
</protein>
<proteinExistence type="predicted"/>
<evidence type="ECO:0000313" key="1">
    <source>
        <dbReference type="EMBL" id="KAK4112578.1"/>
    </source>
</evidence>
<reference evidence="1" key="1">
    <citation type="journal article" date="2023" name="Mol. Phylogenet. Evol.">
        <title>Genome-scale phylogeny and comparative genomics of the fungal order Sordariales.</title>
        <authorList>
            <person name="Hensen N."/>
            <person name="Bonometti L."/>
            <person name="Westerberg I."/>
            <person name="Brannstrom I.O."/>
            <person name="Guillou S."/>
            <person name="Cros-Aarteil S."/>
            <person name="Calhoun S."/>
            <person name="Haridas S."/>
            <person name="Kuo A."/>
            <person name="Mondo S."/>
            <person name="Pangilinan J."/>
            <person name="Riley R."/>
            <person name="LaButti K."/>
            <person name="Andreopoulos B."/>
            <person name="Lipzen A."/>
            <person name="Chen C."/>
            <person name="Yan M."/>
            <person name="Daum C."/>
            <person name="Ng V."/>
            <person name="Clum A."/>
            <person name="Steindorff A."/>
            <person name="Ohm R.A."/>
            <person name="Martin F."/>
            <person name="Silar P."/>
            <person name="Natvig D.O."/>
            <person name="Lalanne C."/>
            <person name="Gautier V."/>
            <person name="Ament-Velasquez S.L."/>
            <person name="Kruys A."/>
            <person name="Hutchinson M.I."/>
            <person name="Powell A.J."/>
            <person name="Barry K."/>
            <person name="Miller A.N."/>
            <person name="Grigoriev I.V."/>
            <person name="Debuchy R."/>
            <person name="Gladieux P."/>
            <person name="Hiltunen Thoren M."/>
            <person name="Johannesson H."/>
        </authorList>
    </citation>
    <scope>NUCLEOTIDE SEQUENCE</scope>
    <source>
        <strain evidence="1">CBS 508.74</strain>
    </source>
</reference>